<dbReference type="Proteomes" id="UP000622317">
    <property type="component" value="Unassembled WGS sequence"/>
</dbReference>
<comment type="caution">
    <text evidence="3">The sequence shown here is derived from an EMBL/GenBank/DDBJ whole genome shotgun (WGS) entry which is preliminary data.</text>
</comment>
<feature type="chain" id="PRO_5037711441" evidence="1">
    <location>
        <begin position="23"/>
        <end position="194"/>
    </location>
</feature>
<dbReference type="PANTHER" id="PTHR43640">
    <property type="entry name" value="OS07G0260300 PROTEIN"/>
    <property type="match status" value="1"/>
</dbReference>
<sequence length="194" mass="21817">MSSKCGIIVLILAALARQACLWADPPPFPLGLDGGEVDVFADAEARALVCFFVEENCPISNRYVPRMKALASDWSQAGVTFYTVYPSMDTTSESVRLHRKEYDLEIPALIDREHVLVSRSQASVTPECSVFARKENGEFELVYHGRIDDQYLAFGKWRRAPLQHDLRDTLIDICQGRPPAFRTEQAVGCYISKD</sequence>
<dbReference type="GO" id="GO:0016209">
    <property type="term" value="F:antioxidant activity"/>
    <property type="evidence" value="ECO:0007669"/>
    <property type="project" value="InterPro"/>
</dbReference>
<evidence type="ECO:0000313" key="3">
    <source>
        <dbReference type="EMBL" id="MBD5777960.1"/>
    </source>
</evidence>
<dbReference type="Pfam" id="PF00578">
    <property type="entry name" value="AhpC-TSA"/>
    <property type="match status" value="1"/>
</dbReference>
<organism evidence="3 4">
    <name type="scientific">Pelagicoccus enzymogenes</name>
    <dbReference type="NCBI Taxonomy" id="2773457"/>
    <lineage>
        <taxon>Bacteria</taxon>
        <taxon>Pseudomonadati</taxon>
        <taxon>Verrucomicrobiota</taxon>
        <taxon>Opitutia</taxon>
        <taxon>Puniceicoccales</taxon>
        <taxon>Pelagicoccaceae</taxon>
        <taxon>Pelagicoccus</taxon>
    </lineage>
</organism>
<keyword evidence="1" id="KW-0732">Signal</keyword>
<evidence type="ECO:0000313" key="4">
    <source>
        <dbReference type="Proteomes" id="UP000622317"/>
    </source>
</evidence>
<name>A0A927IG35_9BACT</name>
<gene>
    <name evidence="3" type="ORF">IEN85_00440</name>
</gene>
<dbReference type="EMBL" id="JACYFG010000002">
    <property type="protein sequence ID" value="MBD5777960.1"/>
    <property type="molecule type" value="Genomic_DNA"/>
</dbReference>
<keyword evidence="4" id="KW-1185">Reference proteome</keyword>
<dbReference type="Gene3D" id="3.40.30.10">
    <property type="entry name" value="Glutaredoxin"/>
    <property type="match status" value="1"/>
</dbReference>
<feature type="signal peptide" evidence="1">
    <location>
        <begin position="1"/>
        <end position="22"/>
    </location>
</feature>
<dbReference type="AlphaFoldDB" id="A0A927IG35"/>
<evidence type="ECO:0000259" key="2">
    <source>
        <dbReference type="Pfam" id="PF00578"/>
    </source>
</evidence>
<dbReference type="InterPro" id="IPR000866">
    <property type="entry name" value="AhpC/TSA"/>
</dbReference>
<dbReference type="RefSeq" id="WP_191615090.1">
    <property type="nucleotide sequence ID" value="NZ_JACYFG010000002.1"/>
</dbReference>
<proteinExistence type="predicted"/>
<dbReference type="GO" id="GO:0016491">
    <property type="term" value="F:oxidoreductase activity"/>
    <property type="evidence" value="ECO:0007669"/>
    <property type="project" value="InterPro"/>
</dbReference>
<dbReference type="InterPro" id="IPR036249">
    <property type="entry name" value="Thioredoxin-like_sf"/>
</dbReference>
<protein>
    <submittedName>
        <fullName evidence="3">Redoxin domain-containing protein</fullName>
    </submittedName>
</protein>
<reference evidence="3" key="1">
    <citation type="submission" date="2020-09" db="EMBL/GenBank/DDBJ databases">
        <title>Pelagicoccus enzymogenes sp. nov. with an EPS production, isolated from marine sediment.</title>
        <authorList>
            <person name="Feng X."/>
        </authorList>
    </citation>
    <scope>NUCLEOTIDE SEQUENCE</scope>
    <source>
        <strain evidence="3">NFK12</strain>
    </source>
</reference>
<accession>A0A927IG35</accession>
<dbReference type="SUPFAM" id="SSF52833">
    <property type="entry name" value="Thioredoxin-like"/>
    <property type="match status" value="1"/>
</dbReference>
<feature type="domain" description="Alkyl hydroperoxide reductase subunit C/ Thiol specific antioxidant" evidence="2">
    <location>
        <begin position="33"/>
        <end position="120"/>
    </location>
</feature>
<dbReference type="InterPro" id="IPR047262">
    <property type="entry name" value="PRX-like1"/>
</dbReference>
<dbReference type="PANTHER" id="PTHR43640:SF1">
    <property type="entry name" value="THIOREDOXIN-DEPENDENT PEROXIREDOXIN"/>
    <property type="match status" value="1"/>
</dbReference>
<evidence type="ECO:0000256" key="1">
    <source>
        <dbReference type="SAM" id="SignalP"/>
    </source>
</evidence>